<sequence>MASTPRCVSSFMRIVRASCPVCSRSARGYRDPGVGNYTSTGNGFNFSHSSSNSSSSSADHSSSSSFSGGAAFFGNSGNKFPFNFQAGGQAPSFDFHSLFAGGQVPTPGAHASSAGNEGAPFSTQLSPADSQGSFSQEQGSQGSQSAAGTSAGIRPHGSGSPVNTQDSPSIIVTTPNRSTVTPPSVGVQFTTDNPGSSTAASTVYFQSTTFAPEGSTHKSAVTAVTPIDLDYLDHSVGTQDSSIQLETGSQTYQNGEHSLTDLQQSQSRADGKLHLESETPLKLLLLLALLTLSKTQGSVGFPSNTKILQVPPNDLQQALKVTCPSEFQVGTSDSSVQAVVPSSGVQSDVSFSLSGSETSAPDFHFDTGFSSNQDYDTQESSYSEQPNTQSGIPDASVNIQWLKVKLLDTRELASVSDSSPSVQRAIVDQQSNIHNSPAKTQGFSGLHSAELGPSITNQEQSFQTEFPGANVDYDTQEAAHGIHQGIFASASDAQENSGNFNRADAFLPNSRDSLGPSRYSHGSATGVQSITHDLQHGTEESQSGHNYGIHGSYSSTTEPSFGVPLDTSASATSGTPTKQASVITANAGTGRFHEETEGDPATANHGLITNIQDPSTGLHSTAFINFGSTVDGDYDLLADSQDLPTGVQGAATAFDFSSTDSQKFDANDHDSHRLSSTDIHAPGTRLTESNNPLLSTDSYTDAQDLFSSPDDHDSAASDQTSDDQFLSATDQFSTDENYLSSDSDNSATDNQFSTEGGQFSFTTNQFPVDYDSPADSQFSSPDYDDSVADSQYSSTGHQLSSTTNQFSSSDNHELDNLFSSDSAADNQFSSSLNQFVPIDNDNRRDSSFDDYDSSKNNQFSSTFSQFSPSDNLDSTATQFTSTDSQFSGSTDSETENQSSAFDKYDSITDNRFESDPNVQFPSDDPDAATENPSSSSDSYDSPVGAHFSASGSQGSLFAFTSSGLASGSTTGYMSHGIKRPSSLGQRSGSGVVGGSGLAGFIVQLTGKGAVHPGVCPTLRKDCAASRSAPRTCLNDSTCRPSEKCCFDTCSAALWVCTPSVLPA</sequence>
<feature type="compositionally biased region" description="Polar residues" evidence="1">
    <location>
        <begin position="567"/>
        <end position="578"/>
    </location>
</feature>
<feature type="compositionally biased region" description="Basic and acidic residues" evidence="1">
    <location>
        <begin position="902"/>
        <end position="914"/>
    </location>
</feature>
<feature type="compositionally biased region" description="Low complexity" evidence="1">
    <location>
        <begin position="130"/>
        <end position="152"/>
    </location>
</feature>
<dbReference type="EMBL" id="QCYY01003761">
    <property type="protein sequence ID" value="ROT62218.1"/>
    <property type="molecule type" value="Genomic_DNA"/>
</dbReference>
<feature type="region of interest" description="Disordered" evidence="1">
    <location>
        <begin position="362"/>
        <end position="394"/>
    </location>
</feature>
<comment type="caution">
    <text evidence="3">The sequence shown here is derived from an EMBL/GenBank/DDBJ whole genome shotgun (WGS) entry which is preliminary data.</text>
</comment>
<feature type="region of interest" description="Disordered" evidence="1">
    <location>
        <begin position="499"/>
        <end position="578"/>
    </location>
</feature>
<protein>
    <recommendedName>
        <fullName evidence="2">WAP domain-containing protein</fullName>
    </recommendedName>
</protein>
<dbReference type="GO" id="GO:0005576">
    <property type="term" value="C:extracellular region"/>
    <property type="evidence" value="ECO:0007669"/>
    <property type="project" value="InterPro"/>
</dbReference>
<dbReference type="SUPFAM" id="SSF57256">
    <property type="entry name" value="Elafin-like"/>
    <property type="match status" value="1"/>
</dbReference>
<evidence type="ECO:0000259" key="2">
    <source>
        <dbReference type="PROSITE" id="PS51390"/>
    </source>
</evidence>
<feature type="region of interest" description="Disordered" evidence="1">
    <location>
        <begin position="661"/>
        <end position="818"/>
    </location>
</feature>
<dbReference type="InterPro" id="IPR036645">
    <property type="entry name" value="Elafin-like_sf"/>
</dbReference>
<feature type="compositionally biased region" description="Polar residues" evidence="1">
    <location>
        <begin position="788"/>
        <end position="809"/>
    </location>
</feature>
<reference evidence="3 4" key="2">
    <citation type="submission" date="2019-01" db="EMBL/GenBank/DDBJ databases">
        <title>The decoding of complex shrimp genome reveals the adaptation for benthos swimmer, frequently molting mechanism and breeding impact on genome.</title>
        <authorList>
            <person name="Sun Y."/>
            <person name="Gao Y."/>
            <person name="Yu Y."/>
        </authorList>
    </citation>
    <scope>NUCLEOTIDE SEQUENCE [LARGE SCALE GENOMIC DNA]</scope>
    <source>
        <tissue evidence="3">Muscle</tissue>
    </source>
</reference>
<name>A0A423SDA0_PENVA</name>
<dbReference type="Pfam" id="PF00095">
    <property type="entry name" value="WAP"/>
    <property type="match status" value="1"/>
</dbReference>
<feature type="compositionally biased region" description="Polar residues" evidence="1">
    <location>
        <begin position="686"/>
        <end position="701"/>
    </location>
</feature>
<dbReference type="PROSITE" id="PS51390">
    <property type="entry name" value="WAP"/>
    <property type="match status" value="1"/>
</dbReference>
<reference evidence="3 4" key="1">
    <citation type="submission" date="2018-04" db="EMBL/GenBank/DDBJ databases">
        <authorList>
            <person name="Zhang X."/>
            <person name="Yuan J."/>
            <person name="Li F."/>
            <person name="Xiang J."/>
        </authorList>
    </citation>
    <scope>NUCLEOTIDE SEQUENCE [LARGE SCALE GENOMIC DNA]</scope>
    <source>
        <tissue evidence="3">Muscle</tissue>
    </source>
</reference>
<dbReference type="Proteomes" id="UP000283509">
    <property type="component" value="Unassembled WGS sequence"/>
</dbReference>
<feature type="compositionally biased region" description="Low complexity" evidence="1">
    <location>
        <begin position="854"/>
        <end position="871"/>
    </location>
</feature>
<feature type="region of interest" description="Disordered" evidence="1">
    <location>
        <begin position="833"/>
        <end position="945"/>
    </location>
</feature>
<feature type="compositionally biased region" description="Polar residues" evidence="1">
    <location>
        <begin position="160"/>
        <end position="198"/>
    </location>
</feature>
<evidence type="ECO:0000256" key="1">
    <source>
        <dbReference type="SAM" id="MobiDB-lite"/>
    </source>
</evidence>
<accession>A0A423SDA0</accession>
<feature type="domain" description="WAP" evidence="2">
    <location>
        <begin position="1008"/>
        <end position="1060"/>
    </location>
</feature>
<dbReference type="OrthoDB" id="6375434at2759"/>
<evidence type="ECO:0000313" key="4">
    <source>
        <dbReference type="Proteomes" id="UP000283509"/>
    </source>
</evidence>
<feature type="region of interest" description="Disordered" evidence="1">
    <location>
        <begin position="104"/>
        <end position="198"/>
    </location>
</feature>
<feature type="compositionally biased region" description="Polar residues" evidence="1">
    <location>
        <begin position="872"/>
        <end position="900"/>
    </location>
</feature>
<feature type="compositionally biased region" description="Polar residues" evidence="1">
    <location>
        <begin position="520"/>
        <end position="532"/>
    </location>
</feature>
<dbReference type="Gene3D" id="4.10.75.10">
    <property type="entry name" value="Elafin-like"/>
    <property type="match status" value="1"/>
</dbReference>
<proteinExistence type="predicted"/>
<keyword evidence="4" id="KW-1185">Reference proteome</keyword>
<gene>
    <name evidence="3" type="ORF">C7M84_019950</name>
</gene>
<organism evidence="3 4">
    <name type="scientific">Penaeus vannamei</name>
    <name type="common">Whiteleg shrimp</name>
    <name type="synonym">Litopenaeus vannamei</name>
    <dbReference type="NCBI Taxonomy" id="6689"/>
    <lineage>
        <taxon>Eukaryota</taxon>
        <taxon>Metazoa</taxon>
        <taxon>Ecdysozoa</taxon>
        <taxon>Arthropoda</taxon>
        <taxon>Crustacea</taxon>
        <taxon>Multicrustacea</taxon>
        <taxon>Malacostraca</taxon>
        <taxon>Eumalacostraca</taxon>
        <taxon>Eucarida</taxon>
        <taxon>Decapoda</taxon>
        <taxon>Dendrobranchiata</taxon>
        <taxon>Penaeoidea</taxon>
        <taxon>Penaeidae</taxon>
        <taxon>Penaeus</taxon>
    </lineage>
</organism>
<dbReference type="GO" id="GO:0030414">
    <property type="term" value="F:peptidase inhibitor activity"/>
    <property type="evidence" value="ECO:0007669"/>
    <property type="project" value="InterPro"/>
</dbReference>
<dbReference type="AlphaFoldDB" id="A0A423SDA0"/>
<evidence type="ECO:0000313" key="3">
    <source>
        <dbReference type="EMBL" id="ROT62218.1"/>
    </source>
</evidence>
<dbReference type="InterPro" id="IPR008197">
    <property type="entry name" value="WAP_dom"/>
</dbReference>
<feature type="compositionally biased region" description="Polar residues" evidence="1">
    <location>
        <begin position="368"/>
        <end position="391"/>
    </location>
</feature>
<feature type="compositionally biased region" description="Polar residues" evidence="1">
    <location>
        <begin position="726"/>
        <end position="766"/>
    </location>
</feature>
<feature type="compositionally biased region" description="Basic and acidic residues" evidence="1">
    <location>
        <begin position="662"/>
        <end position="675"/>
    </location>
</feature>